<gene>
    <name evidence="3" type="ORF">EWH12_09925</name>
</gene>
<dbReference type="Gene3D" id="1.10.260.40">
    <property type="entry name" value="lambda repressor-like DNA-binding domains"/>
    <property type="match status" value="1"/>
</dbReference>
<name>A0A8G1ZG00_9SPHN</name>
<evidence type="ECO:0000313" key="4">
    <source>
        <dbReference type="Proteomes" id="UP000291572"/>
    </source>
</evidence>
<dbReference type="InterPro" id="IPR001387">
    <property type="entry name" value="Cro/C1-type_HTH"/>
</dbReference>
<sequence>MEETPMPFDPDNTVAKQCDGGKPFDPDRGLDGFALMLFRLRFRELKLSQRAFAQRYGLGYPTIRDLEQGATKPTPAIRLIVAAIARDPKGMEAAADDARLMAEGR</sequence>
<feature type="region of interest" description="Disordered" evidence="1">
    <location>
        <begin position="1"/>
        <end position="23"/>
    </location>
</feature>
<organism evidence="3 4">
    <name type="scientific">Sphingobium cupriresistens</name>
    <dbReference type="NCBI Taxonomy" id="1132417"/>
    <lineage>
        <taxon>Bacteria</taxon>
        <taxon>Pseudomonadati</taxon>
        <taxon>Pseudomonadota</taxon>
        <taxon>Alphaproteobacteria</taxon>
        <taxon>Sphingomonadales</taxon>
        <taxon>Sphingomonadaceae</taxon>
        <taxon>Sphingobium</taxon>
    </lineage>
</organism>
<dbReference type="CDD" id="cd00093">
    <property type="entry name" value="HTH_XRE"/>
    <property type="match status" value="1"/>
</dbReference>
<evidence type="ECO:0000259" key="2">
    <source>
        <dbReference type="Pfam" id="PF01381"/>
    </source>
</evidence>
<dbReference type="InterPro" id="IPR010982">
    <property type="entry name" value="Lambda_DNA-bd_dom_sf"/>
</dbReference>
<evidence type="ECO:0000313" key="3">
    <source>
        <dbReference type="EMBL" id="RYM11016.1"/>
    </source>
</evidence>
<dbReference type="OrthoDB" id="461984at2"/>
<dbReference type="AlphaFoldDB" id="A0A8G1ZG00"/>
<accession>A0A8G1ZG00</accession>
<dbReference type="GO" id="GO:0003677">
    <property type="term" value="F:DNA binding"/>
    <property type="evidence" value="ECO:0007669"/>
    <property type="project" value="InterPro"/>
</dbReference>
<evidence type="ECO:0000256" key="1">
    <source>
        <dbReference type="SAM" id="MobiDB-lite"/>
    </source>
</evidence>
<dbReference type="EMBL" id="SEOO01000014">
    <property type="protein sequence ID" value="RYM11016.1"/>
    <property type="molecule type" value="Genomic_DNA"/>
</dbReference>
<protein>
    <submittedName>
        <fullName evidence="3">Helix-turn-helix domain-containing protein</fullName>
    </submittedName>
</protein>
<dbReference type="Proteomes" id="UP000291572">
    <property type="component" value="Unassembled WGS sequence"/>
</dbReference>
<feature type="domain" description="HTH cro/C1-type" evidence="2">
    <location>
        <begin position="43"/>
        <end position="76"/>
    </location>
</feature>
<proteinExistence type="predicted"/>
<reference evidence="3 4" key="1">
    <citation type="submission" date="2019-02" db="EMBL/GenBank/DDBJ databases">
        <authorList>
            <person name="Feng G."/>
        </authorList>
    </citation>
    <scope>NUCLEOTIDE SEQUENCE [LARGE SCALE GENOMIC DNA]</scope>
    <source>
        <strain evidence="3 4">CCTCC AB 2011146</strain>
    </source>
</reference>
<comment type="caution">
    <text evidence="3">The sequence shown here is derived from an EMBL/GenBank/DDBJ whole genome shotgun (WGS) entry which is preliminary data.</text>
</comment>
<dbReference type="Pfam" id="PF01381">
    <property type="entry name" value="HTH_3"/>
    <property type="match status" value="1"/>
</dbReference>
<dbReference type="SUPFAM" id="SSF47413">
    <property type="entry name" value="lambda repressor-like DNA-binding domains"/>
    <property type="match status" value="1"/>
</dbReference>